<proteinExistence type="predicted"/>
<evidence type="ECO:0000313" key="1">
    <source>
        <dbReference type="EMBL" id="QHS96288.1"/>
    </source>
</evidence>
<dbReference type="AlphaFoldDB" id="A0A6C0BY05"/>
<name>A0A6C0BY05_9ZZZZ</name>
<sequence length="247" mass="29626">MLNYFYDVLPPEIQDYIWELTHRSRIKDMHDDLKTDYWEALRNSADNAEQLEIEEANCMDQSSAYELYYWHPQNNIIARRLHDIRRIKELHGSIPVDSDLYLSGFNYTGMHYNHYQVCFGGHLLIKASRRYIESMHCIRDGRAITDSMITDSYWYPNIAPYIKNTEVFHRWTYTIDPQVQTRSCVYIHRTFRSKCDHEVSKHMLKKEIKDNLKQIGLKGISKMNKTQMVDYYYTESKTRRLGEIIND</sequence>
<protein>
    <submittedName>
        <fullName evidence="1">Uncharacterized protein</fullName>
    </submittedName>
</protein>
<organism evidence="1">
    <name type="scientific">viral metagenome</name>
    <dbReference type="NCBI Taxonomy" id="1070528"/>
    <lineage>
        <taxon>unclassified sequences</taxon>
        <taxon>metagenomes</taxon>
        <taxon>organismal metagenomes</taxon>
    </lineage>
</organism>
<dbReference type="EMBL" id="MN739271">
    <property type="protein sequence ID" value="QHS96288.1"/>
    <property type="molecule type" value="Genomic_DNA"/>
</dbReference>
<accession>A0A6C0BY05</accession>
<reference evidence="1" key="1">
    <citation type="journal article" date="2020" name="Nature">
        <title>Giant virus diversity and host interactions through global metagenomics.</title>
        <authorList>
            <person name="Schulz F."/>
            <person name="Roux S."/>
            <person name="Paez-Espino D."/>
            <person name="Jungbluth S."/>
            <person name="Walsh D.A."/>
            <person name="Denef V.J."/>
            <person name="McMahon K.D."/>
            <person name="Konstantinidis K.T."/>
            <person name="Eloe-Fadrosh E.A."/>
            <person name="Kyrpides N.C."/>
            <person name="Woyke T."/>
        </authorList>
    </citation>
    <scope>NUCLEOTIDE SEQUENCE</scope>
    <source>
        <strain evidence="1">GVMAG-M-3300020166-18</strain>
    </source>
</reference>